<reference evidence="3" key="1">
    <citation type="submission" date="2010-04" db="EMBL/GenBank/DDBJ databases">
        <authorList>
            <person name="Reid K.E."/>
            <person name="Liao N."/>
            <person name="Chan S."/>
            <person name="Docking R."/>
            <person name="Taylor G."/>
            <person name="Moore R."/>
            <person name="Mayo M."/>
            <person name="Munro S."/>
            <person name="King J."/>
            <person name="Yanchuk A."/>
            <person name="Holt R."/>
            <person name="Jones S."/>
            <person name="Marra M."/>
            <person name="Ritland C.E."/>
            <person name="Ritland K."/>
            <person name="Bohlmann J."/>
        </authorList>
    </citation>
    <scope>NUCLEOTIDE SEQUENCE</scope>
    <source>
        <tissue evidence="3">Buds collected with no treatment. Collection October 2007</tissue>
    </source>
</reference>
<keyword evidence="2" id="KW-0732">Signal</keyword>
<keyword evidence="1" id="KW-0472">Membrane</keyword>
<accession>D5A9B0</accession>
<evidence type="ECO:0000313" key="3">
    <source>
        <dbReference type="EMBL" id="ADE76129.1"/>
    </source>
</evidence>
<feature type="signal peptide" evidence="2">
    <location>
        <begin position="1"/>
        <end position="22"/>
    </location>
</feature>
<name>D5A9B0_PICSI</name>
<evidence type="ECO:0000256" key="2">
    <source>
        <dbReference type="SAM" id="SignalP"/>
    </source>
</evidence>
<dbReference type="AlphaFoldDB" id="D5A9B0"/>
<organism evidence="3">
    <name type="scientific">Picea sitchensis</name>
    <name type="common">Sitka spruce</name>
    <name type="synonym">Pinus sitchensis</name>
    <dbReference type="NCBI Taxonomy" id="3332"/>
    <lineage>
        <taxon>Eukaryota</taxon>
        <taxon>Viridiplantae</taxon>
        <taxon>Streptophyta</taxon>
        <taxon>Embryophyta</taxon>
        <taxon>Tracheophyta</taxon>
        <taxon>Spermatophyta</taxon>
        <taxon>Pinopsida</taxon>
        <taxon>Pinidae</taxon>
        <taxon>Conifers I</taxon>
        <taxon>Pinales</taxon>
        <taxon>Pinaceae</taxon>
        <taxon>Picea</taxon>
    </lineage>
</organism>
<evidence type="ECO:0000256" key="1">
    <source>
        <dbReference type="SAM" id="Phobius"/>
    </source>
</evidence>
<evidence type="ECO:0008006" key="4">
    <source>
        <dbReference type="Google" id="ProtNLM"/>
    </source>
</evidence>
<sequence length="81" mass="9248">MLCSFSSYWGFCMLWCLASSEGLPGFPLLEMQLMHRYKSYNLDFAVVVPSSILILINRFCLCSAFSVAVVWFNRVLGCHLN</sequence>
<proteinExistence type="evidence at transcript level"/>
<dbReference type="EMBL" id="BT122774">
    <property type="protein sequence ID" value="ADE76129.1"/>
    <property type="molecule type" value="mRNA"/>
</dbReference>
<feature type="chain" id="PRO_5003068158" description="Secreted protein" evidence="2">
    <location>
        <begin position="23"/>
        <end position="81"/>
    </location>
</feature>
<protein>
    <recommendedName>
        <fullName evidence="4">Secreted protein</fullName>
    </recommendedName>
</protein>
<keyword evidence="1" id="KW-1133">Transmembrane helix</keyword>
<keyword evidence="1" id="KW-0812">Transmembrane</keyword>
<feature type="transmembrane region" description="Helical" evidence="1">
    <location>
        <begin position="44"/>
        <end position="72"/>
    </location>
</feature>